<keyword evidence="6 9" id="KW-0472">Membrane</keyword>
<feature type="transmembrane region" description="Helical" evidence="9">
    <location>
        <begin position="7"/>
        <end position="30"/>
    </location>
</feature>
<evidence type="ECO:0000256" key="6">
    <source>
        <dbReference type="ARBA" id="ARBA00023136"/>
    </source>
</evidence>
<dbReference type="PROSITE" id="PS50885">
    <property type="entry name" value="HAMP"/>
    <property type="match status" value="1"/>
</dbReference>
<keyword evidence="5 9" id="KW-1133">Transmembrane helix</keyword>
<evidence type="ECO:0000256" key="2">
    <source>
        <dbReference type="ARBA" id="ARBA00022475"/>
    </source>
</evidence>
<comment type="caution">
    <text evidence="12">The sequence shown here is derived from an EMBL/GenBank/DDBJ whole genome shotgun (WGS) entry which is preliminary data.</text>
</comment>
<keyword evidence="3" id="KW-0145">Chemotaxis</keyword>
<feature type="transmembrane region" description="Helical" evidence="9">
    <location>
        <begin position="271"/>
        <end position="296"/>
    </location>
</feature>
<evidence type="ECO:0000256" key="3">
    <source>
        <dbReference type="ARBA" id="ARBA00022500"/>
    </source>
</evidence>
<organism evidence="12 13">
    <name type="scientific">Aequitasia blattaphilus</name>
    <dbReference type="NCBI Taxonomy" id="2949332"/>
    <lineage>
        <taxon>Bacteria</taxon>
        <taxon>Bacillati</taxon>
        <taxon>Bacillota</taxon>
        <taxon>Clostridia</taxon>
        <taxon>Lachnospirales</taxon>
        <taxon>Lachnospiraceae</taxon>
        <taxon>Aequitasia</taxon>
    </lineage>
</organism>
<evidence type="ECO:0000256" key="9">
    <source>
        <dbReference type="SAM" id="Phobius"/>
    </source>
</evidence>
<evidence type="ECO:0000256" key="4">
    <source>
        <dbReference type="ARBA" id="ARBA00022692"/>
    </source>
</evidence>
<dbReference type="CDD" id="cd18773">
    <property type="entry name" value="PDC1_HK_sensor"/>
    <property type="match status" value="1"/>
</dbReference>
<dbReference type="SUPFAM" id="SSF158472">
    <property type="entry name" value="HAMP domain-like"/>
    <property type="match status" value="1"/>
</dbReference>
<dbReference type="InterPro" id="IPR033463">
    <property type="entry name" value="sCache_3"/>
</dbReference>
<sequence length="659" mass="70827">MNISKRILLPTISVVIGAIIIVLGVVIGVFSNYSKKVLMEDVKTYSSILENEFAGLWEGSKASAVMIAGDDKVQEALLAGDKQGLMDRVTALDKEAEIDFVTVMDREGNVVLRSHNPDKSGDSLAKQENTKKALAGETYTTVEKGNEIALSIRTGTPIKSEDGKVIGVVSAGFRLDTFDFVDSMKELMNAEFTVFSENERLSTTVMDENGERAIGTQAAEEVSAQVLAGQTFEGKTEVLGKNAFVKYTPLKNAEGAVIGMLFVGEYTSESMAAILSMLWIAILVAIILVGVAFVLIRRTSRKISTPIKRMVDAAEELAEGAVDLSVEPGTNLLEITELSRAFNEMIVAFKNQSVALQEISEGDYSIDMELASEKDIVGKAVVQILENNNSLVHDIRNSANRVSNGAQHLAQGAQELASGSTEQAAAVEQISASVQQVLSQAEESAGEAGQAYDEIQKVVENVNVSIESMGEMTRAMGEINKSSRDIEKVIKVIDDIAFQTNILALNAAAEAARAGSAGKGFAVVANEVRNLASKSAEAARETSELIKASLDKVVEGTEFTEKTSESLQQVAEISNSSAEAISKINEMSQAQKAAITEISSSVEQIATVTQANSATSEEAAASSEEMATQARKLNRIVDKFKLREKSGDLIYYDREKRAR</sequence>
<dbReference type="Gene3D" id="3.30.450.20">
    <property type="entry name" value="PAS domain"/>
    <property type="match status" value="1"/>
</dbReference>
<dbReference type="PROSITE" id="PS50111">
    <property type="entry name" value="CHEMOTAXIS_TRANSDUC_2"/>
    <property type="match status" value="1"/>
</dbReference>
<evidence type="ECO:0000313" key="13">
    <source>
        <dbReference type="Proteomes" id="UP001523566"/>
    </source>
</evidence>
<dbReference type="Pfam" id="PF17202">
    <property type="entry name" value="sCache_3_3"/>
    <property type="match status" value="1"/>
</dbReference>
<evidence type="ECO:0000259" key="11">
    <source>
        <dbReference type="PROSITE" id="PS50885"/>
    </source>
</evidence>
<dbReference type="SUPFAM" id="SSF103190">
    <property type="entry name" value="Sensory domain-like"/>
    <property type="match status" value="2"/>
</dbReference>
<dbReference type="Gene3D" id="6.10.340.10">
    <property type="match status" value="1"/>
</dbReference>
<dbReference type="SMART" id="SM00283">
    <property type="entry name" value="MA"/>
    <property type="match status" value="1"/>
</dbReference>
<dbReference type="Pfam" id="PF00672">
    <property type="entry name" value="HAMP"/>
    <property type="match status" value="1"/>
</dbReference>
<reference evidence="12 13" key="1">
    <citation type="journal article" date="2022" name="Genome Biol. Evol.">
        <title>Host diet, physiology and behaviors set the stage for Lachnospiraceae cladogenesis.</title>
        <authorList>
            <person name="Vera-Ponce De Leon A."/>
            <person name="Schneider M."/>
            <person name="Jahnes B.C."/>
            <person name="Sadowski V."/>
            <person name="Camuy-Velez L.A."/>
            <person name="Duan J."/>
            <person name="Sabree Z.L."/>
        </authorList>
    </citation>
    <scope>NUCLEOTIDE SEQUENCE [LARGE SCALE GENOMIC DNA]</scope>
    <source>
        <strain evidence="12 13">PAL113</strain>
    </source>
</reference>
<proteinExistence type="inferred from homology"/>
<evidence type="ECO:0000259" key="10">
    <source>
        <dbReference type="PROSITE" id="PS50111"/>
    </source>
</evidence>
<feature type="domain" description="Methyl-accepting transducer" evidence="10">
    <location>
        <begin position="398"/>
        <end position="627"/>
    </location>
</feature>
<dbReference type="InterPro" id="IPR051310">
    <property type="entry name" value="MCP_chemotaxis"/>
</dbReference>
<keyword evidence="2" id="KW-1003">Cell membrane</keyword>
<dbReference type="SUPFAM" id="SSF58104">
    <property type="entry name" value="Methyl-accepting chemotaxis protein (MCP) signaling domain"/>
    <property type="match status" value="1"/>
</dbReference>
<keyword evidence="13" id="KW-1185">Reference proteome</keyword>
<dbReference type="EMBL" id="JAMZFW010000001">
    <property type="protein sequence ID" value="MCP1100857.1"/>
    <property type="molecule type" value="Genomic_DNA"/>
</dbReference>
<dbReference type="InterPro" id="IPR029151">
    <property type="entry name" value="Sensor-like_sf"/>
</dbReference>
<protein>
    <submittedName>
        <fullName evidence="12">Methyl-accepting chemotaxis protein</fullName>
    </submittedName>
</protein>
<dbReference type="PANTHER" id="PTHR43531:SF11">
    <property type="entry name" value="METHYL-ACCEPTING CHEMOTAXIS PROTEIN 3"/>
    <property type="match status" value="1"/>
</dbReference>
<dbReference type="InterPro" id="IPR003660">
    <property type="entry name" value="HAMP_dom"/>
</dbReference>
<comment type="similarity">
    <text evidence="7">Belongs to the methyl-accepting chemotaxis (MCP) protein family.</text>
</comment>
<dbReference type="RefSeq" id="WP_262064646.1">
    <property type="nucleotide sequence ID" value="NZ_JAMXOD010000001.1"/>
</dbReference>
<dbReference type="SMART" id="SM00304">
    <property type="entry name" value="HAMP"/>
    <property type="match status" value="2"/>
</dbReference>
<evidence type="ECO:0000256" key="5">
    <source>
        <dbReference type="ARBA" id="ARBA00022989"/>
    </source>
</evidence>
<dbReference type="PANTHER" id="PTHR43531">
    <property type="entry name" value="PROTEIN ICFG"/>
    <property type="match status" value="1"/>
</dbReference>
<dbReference type="InterPro" id="IPR004089">
    <property type="entry name" value="MCPsignal_dom"/>
</dbReference>
<keyword evidence="4 9" id="KW-0812">Transmembrane</keyword>
<evidence type="ECO:0000313" key="12">
    <source>
        <dbReference type="EMBL" id="MCP1100857.1"/>
    </source>
</evidence>
<accession>A0ABT1E4U3</accession>
<gene>
    <name evidence="12" type="ORF">NK125_00310</name>
</gene>
<comment type="subcellular location">
    <subcellularLocation>
        <location evidence="1">Cell membrane</location>
        <topology evidence="1">Multi-pass membrane protein</topology>
    </subcellularLocation>
</comment>
<dbReference type="Gene3D" id="1.10.287.950">
    <property type="entry name" value="Methyl-accepting chemotaxis protein"/>
    <property type="match status" value="1"/>
</dbReference>
<name>A0ABT1E4U3_9FIRM</name>
<evidence type="ECO:0000256" key="8">
    <source>
        <dbReference type="PROSITE-ProRule" id="PRU00284"/>
    </source>
</evidence>
<dbReference type="Pfam" id="PF00015">
    <property type="entry name" value="MCPsignal"/>
    <property type="match status" value="1"/>
</dbReference>
<keyword evidence="8" id="KW-0807">Transducer</keyword>
<evidence type="ECO:0000256" key="1">
    <source>
        <dbReference type="ARBA" id="ARBA00004651"/>
    </source>
</evidence>
<evidence type="ECO:0000256" key="7">
    <source>
        <dbReference type="ARBA" id="ARBA00029447"/>
    </source>
</evidence>
<feature type="domain" description="HAMP" evidence="11">
    <location>
        <begin position="301"/>
        <end position="354"/>
    </location>
</feature>
<dbReference type="CDD" id="cd06225">
    <property type="entry name" value="HAMP"/>
    <property type="match status" value="1"/>
</dbReference>
<dbReference type="Proteomes" id="UP001523566">
    <property type="component" value="Unassembled WGS sequence"/>
</dbReference>